<dbReference type="Proteomes" id="UP000019438">
    <property type="component" value="Chromosome"/>
</dbReference>
<proteinExistence type="predicted"/>
<sequence length="105" mass="12019">MRPALAAGLSLWPCGTGLGAVARQTRPYRFIQSLCQPLSWFFPCQYLCAAFMRLNVASCLLSRFICSGFAAIDLQMKESSRFTSYPDRRRARYKNILEIKIIFIK</sequence>
<protein>
    <submittedName>
        <fullName evidence="1">Uncharacterized protein</fullName>
    </submittedName>
</protein>
<gene>
    <name evidence="1" type="ORF">GbCGDNIH3_5002</name>
</gene>
<accession>A0AAN0VEP9</accession>
<dbReference type="KEGG" id="gbc:GbCGDNIH3_5002"/>
<organism evidence="1 2">
    <name type="scientific">Granulibacter bethesdensis</name>
    <dbReference type="NCBI Taxonomy" id="364410"/>
    <lineage>
        <taxon>Bacteria</taxon>
        <taxon>Pseudomonadati</taxon>
        <taxon>Pseudomonadota</taxon>
        <taxon>Alphaproteobacteria</taxon>
        <taxon>Acetobacterales</taxon>
        <taxon>Acetobacteraceae</taxon>
        <taxon>Granulibacter</taxon>
    </lineage>
</organism>
<dbReference type="AlphaFoldDB" id="A0AAN0VEP9"/>
<reference evidence="2" key="1">
    <citation type="submission" date="2012-06" db="EMBL/GenBank/DDBJ databases">
        <title>Genome analysis of multiple Granulibacter bethesdensis isolates demonstrates substantial genome diversity.</title>
        <authorList>
            <person name="Greenberg D.E."/>
            <person name="Porcella S.F."/>
            <person name="Zarember K."/>
            <person name="Zelazny A.M."/>
            <person name="Bruno D."/>
            <person name="Martens C."/>
            <person name="Barbian K.D."/>
            <person name="Jaske E."/>
            <person name="Holland S.M."/>
        </authorList>
    </citation>
    <scope>NUCLEOTIDE SEQUENCE [LARGE SCALE GENOMIC DNA]</scope>
    <source>
        <strain evidence="2">CGDNIH3</strain>
    </source>
</reference>
<dbReference type="EMBL" id="CP003181">
    <property type="protein sequence ID" value="AHJ61835.1"/>
    <property type="molecule type" value="Genomic_DNA"/>
</dbReference>
<evidence type="ECO:0000313" key="2">
    <source>
        <dbReference type="Proteomes" id="UP000019438"/>
    </source>
</evidence>
<name>A0AAN0VEP9_9PROT</name>
<evidence type="ECO:0000313" key="1">
    <source>
        <dbReference type="EMBL" id="AHJ61835.1"/>
    </source>
</evidence>